<gene>
    <name evidence="10" type="ORF">BST13_35760</name>
</gene>
<evidence type="ECO:0000256" key="2">
    <source>
        <dbReference type="ARBA" id="ARBA00006236"/>
    </source>
</evidence>
<organism evidence="10 11">
    <name type="scientific">Mycobacterium aquaticum</name>
    <dbReference type="NCBI Taxonomy" id="1927124"/>
    <lineage>
        <taxon>Bacteria</taxon>
        <taxon>Bacillati</taxon>
        <taxon>Actinomycetota</taxon>
        <taxon>Actinomycetes</taxon>
        <taxon>Mycobacteriales</taxon>
        <taxon>Mycobacteriaceae</taxon>
        <taxon>Mycobacterium</taxon>
    </lineage>
</organism>
<dbReference type="InterPro" id="IPR005829">
    <property type="entry name" value="Sugar_transporter_CS"/>
</dbReference>
<keyword evidence="4" id="KW-1003">Cell membrane</keyword>
<feature type="transmembrane region" description="Helical" evidence="8">
    <location>
        <begin position="115"/>
        <end position="133"/>
    </location>
</feature>
<dbReference type="PROSITE" id="PS50850">
    <property type="entry name" value="MFS"/>
    <property type="match status" value="1"/>
</dbReference>
<dbReference type="PANTHER" id="PTHR23502">
    <property type="entry name" value="MAJOR FACILITATOR SUPERFAMILY"/>
    <property type="match status" value="1"/>
</dbReference>
<comment type="similarity">
    <text evidence="2">Belongs to the major facilitator superfamily. Bcr/CmlA family.</text>
</comment>
<dbReference type="InterPro" id="IPR020846">
    <property type="entry name" value="MFS_dom"/>
</dbReference>
<dbReference type="PROSITE" id="PS00216">
    <property type="entry name" value="SUGAR_TRANSPORT_1"/>
    <property type="match status" value="1"/>
</dbReference>
<feature type="transmembrane region" description="Helical" evidence="8">
    <location>
        <begin position="16"/>
        <end position="35"/>
    </location>
</feature>
<feature type="transmembrane region" description="Helical" evidence="8">
    <location>
        <begin position="375"/>
        <end position="396"/>
    </location>
</feature>
<feature type="transmembrane region" description="Helical" evidence="8">
    <location>
        <begin position="171"/>
        <end position="191"/>
    </location>
</feature>
<dbReference type="InterPro" id="IPR011701">
    <property type="entry name" value="MFS"/>
</dbReference>
<dbReference type="SUPFAM" id="SSF103473">
    <property type="entry name" value="MFS general substrate transporter"/>
    <property type="match status" value="1"/>
</dbReference>
<proteinExistence type="inferred from homology"/>
<protein>
    <submittedName>
        <fullName evidence="10">Bcr/CflA family drug resistance efflux transporter</fullName>
    </submittedName>
</protein>
<dbReference type="EMBL" id="MVHF01000065">
    <property type="protein sequence ID" value="ORA22916.1"/>
    <property type="molecule type" value="Genomic_DNA"/>
</dbReference>
<evidence type="ECO:0000313" key="11">
    <source>
        <dbReference type="Proteomes" id="UP000192448"/>
    </source>
</evidence>
<dbReference type="InterPro" id="IPR036259">
    <property type="entry name" value="MFS_trans_sf"/>
</dbReference>
<feature type="transmembrane region" description="Helical" evidence="8">
    <location>
        <begin position="82"/>
        <end position="103"/>
    </location>
</feature>
<accession>A0A1W9ZZJ3</accession>
<evidence type="ECO:0000256" key="7">
    <source>
        <dbReference type="ARBA" id="ARBA00023136"/>
    </source>
</evidence>
<dbReference type="NCBIfam" id="TIGR00710">
    <property type="entry name" value="efflux_Bcr_CflA"/>
    <property type="match status" value="1"/>
</dbReference>
<dbReference type="GO" id="GO:1990961">
    <property type="term" value="P:xenobiotic detoxification by transmembrane export across the plasma membrane"/>
    <property type="evidence" value="ECO:0007669"/>
    <property type="project" value="InterPro"/>
</dbReference>
<evidence type="ECO:0000256" key="8">
    <source>
        <dbReference type="SAM" id="Phobius"/>
    </source>
</evidence>
<dbReference type="RefSeq" id="WP_245839946.1">
    <property type="nucleotide sequence ID" value="NZ_MVHF01000065.1"/>
</dbReference>
<comment type="subcellular location">
    <subcellularLocation>
        <location evidence="1">Cell membrane</location>
        <topology evidence="1">Multi-pass membrane protein</topology>
    </subcellularLocation>
</comment>
<dbReference type="Gene3D" id="1.20.1720.10">
    <property type="entry name" value="Multidrug resistance protein D"/>
    <property type="match status" value="1"/>
</dbReference>
<name>A0A1W9ZZJ3_9MYCO</name>
<dbReference type="InterPro" id="IPR004812">
    <property type="entry name" value="Efflux_drug-R_Bcr/CmlA"/>
</dbReference>
<feature type="transmembrane region" description="Helical" evidence="8">
    <location>
        <begin position="344"/>
        <end position="369"/>
    </location>
</feature>
<keyword evidence="6 8" id="KW-1133">Transmembrane helix</keyword>
<sequence>MKHSGTAGATASRKPTILVLAALLALGSITVNMYLPALPGIAEEFSVSSWAAQLTLTGTLLGLAIGQLIIGPISDSLGRRRPVIAGVVLHMLASMLCLAAPSVTTLGLARSLQGVGAASAAVVAMAVVGDVFAESDAAAVMSRLMLVLGVAPVLAPLLGAAVLLWGSWRWVFVALLMLAGVLLLTAVRAMPETLPTHLHRRPLQVRSILSGYSELLRDSRFLILVVVAASAMSGLFGYVSAAPFVLQDQYDLDRLSIALVFATGAVVLIGATQFNVVLLRWSSSRTITVSGLSVALVAGLVLVGLTLAQVGGLIAFLALVLVILAAMGLVIPNASALALSSHPGVAGTAAALLGATQFGVGAAVAPLIGGLGNRALALAVVMTSGVMVALALLVVIGPRRPQR</sequence>
<dbReference type="GO" id="GO:0005886">
    <property type="term" value="C:plasma membrane"/>
    <property type="evidence" value="ECO:0007669"/>
    <property type="project" value="UniProtKB-SubCell"/>
</dbReference>
<feature type="transmembrane region" description="Helical" evidence="8">
    <location>
        <begin position="145"/>
        <end position="165"/>
    </location>
</feature>
<dbReference type="AlphaFoldDB" id="A0A1W9ZZJ3"/>
<evidence type="ECO:0000256" key="4">
    <source>
        <dbReference type="ARBA" id="ARBA00022475"/>
    </source>
</evidence>
<keyword evidence="7 8" id="KW-0472">Membrane</keyword>
<feature type="transmembrane region" description="Helical" evidence="8">
    <location>
        <begin position="221"/>
        <end position="245"/>
    </location>
</feature>
<dbReference type="PANTHER" id="PTHR23502:SF132">
    <property type="entry name" value="POLYAMINE TRANSPORTER 2-RELATED"/>
    <property type="match status" value="1"/>
</dbReference>
<dbReference type="STRING" id="1927124.BST13_35760"/>
<feature type="transmembrane region" description="Helical" evidence="8">
    <location>
        <begin position="257"/>
        <end position="279"/>
    </location>
</feature>
<reference evidence="10 11" key="1">
    <citation type="submission" date="2017-02" db="EMBL/GenBank/DDBJ databases">
        <title>The new phylogeny of genus Mycobacterium.</title>
        <authorList>
            <person name="Tortoli E."/>
            <person name="Trovato A."/>
            <person name="Cirillo D.M."/>
        </authorList>
    </citation>
    <scope>NUCLEOTIDE SEQUENCE [LARGE SCALE GENOMIC DNA]</scope>
    <source>
        <strain evidence="10 11">RW6</strain>
    </source>
</reference>
<dbReference type="GO" id="GO:0042910">
    <property type="term" value="F:xenobiotic transmembrane transporter activity"/>
    <property type="evidence" value="ECO:0007669"/>
    <property type="project" value="InterPro"/>
</dbReference>
<evidence type="ECO:0000313" key="10">
    <source>
        <dbReference type="EMBL" id="ORA22916.1"/>
    </source>
</evidence>
<feature type="transmembrane region" description="Helical" evidence="8">
    <location>
        <begin position="47"/>
        <end position="70"/>
    </location>
</feature>
<evidence type="ECO:0000256" key="3">
    <source>
        <dbReference type="ARBA" id="ARBA00022448"/>
    </source>
</evidence>
<feature type="domain" description="Major facilitator superfamily (MFS) profile" evidence="9">
    <location>
        <begin position="16"/>
        <end position="403"/>
    </location>
</feature>
<feature type="transmembrane region" description="Helical" evidence="8">
    <location>
        <begin position="313"/>
        <end position="332"/>
    </location>
</feature>
<keyword evidence="11" id="KW-1185">Reference proteome</keyword>
<evidence type="ECO:0000256" key="6">
    <source>
        <dbReference type="ARBA" id="ARBA00022989"/>
    </source>
</evidence>
<dbReference type="Pfam" id="PF07690">
    <property type="entry name" value="MFS_1"/>
    <property type="match status" value="1"/>
</dbReference>
<evidence type="ECO:0000256" key="5">
    <source>
        <dbReference type="ARBA" id="ARBA00022692"/>
    </source>
</evidence>
<comment type="caution">
    <text evidence="10">The sequence shown here is derived from an EMBL/GenBank/DDBJ whole genome shotgun (WGS) entry which is preliminary data.</text>
</comment>
<evidence type="ECO:0000256" key="1">
    <source>
        <dbReference type="ARBA" id="ARBA00004651"/>
    </source>
</evidence>
<keyword evidence="5 8" id="KW-0812">Transmembrane</keyword>
<dbReference type="Proteomes" id="UP000192448">
    <property type="component" value="Unassembled WGS sequence"/>
</dbReference>
<evidence type="ECO:0000259" key="9">
    <source>
        <dbReference type="PROSITE" id="PS50850"/>
    </source>
</evidence>
<keyword evidence="3" id="KW-0813">Transport</keyword>
<feature type="transmembrane region" description="Helical" evidence="8">
    <location>
        <begin position="286"/>
        <end position="307"/>
    </location>
</feature>